<name>A0AAE3R605_9BACT</name>
<proteinExistence type="predicted"/>
<evidence type="ECO:0000313" key="1">
    <source>
        <dbReference type="EMBL" id="MDJ1502059.1"/>
    </source>
</evidence>
<dbReference type="Proteomes" id="UP001232063">
    <property type="component" value="Unassembled WGS sequence"/>
</dbReference>
<dbReference type="RefSeq" id="WP_314511875.1">
    <property type="nucleotide sequence ID" value="NZ_JASJOU010000004.1"/>
</dbReference>
<evidence type="ECO:0000313" key="2">
    <source>
        <dbReference type="Proteomes" id="UP001232063"/>
    </source>
</evidence>
<comment type="caution">
    <text evidence="1">The sequence shown here is derived from an EMBL/GenBank/DDBJ whole genome shotgun (WGS) entry which is preliminary data.</text>
</comment>
<dbReference type="AlphaFoldDB" id="A0AAE3R605"/>
<accession>A0AAE3R605</accession>
<organism evidence="1 2">
    <name type="scientific">Xanthocytophaga agilis</name>
    <dbReference type="NCBI Taxonomy" id="3048010"/>
    <lineage>
        <taxon>Bacteria</taxon>
        <taxon>Pseudomonadati</taxon>
        <taxon>Bacteroidota</taxon>
        <taxon>Cytophagia</taxon>
        <taxon>Cytophagales</taxon>
        <taxon>Rhodocytophagaceae</taxon>
        <taxon>Xanthocytophaga</taxon>
    </lineage>
</organism>
<reference evidence="1" key="1">
    <citation type="submission" date="2023-05" db="EMBL/GenBank/DDBJ databases">
        <authorList>
            <person name="Zhang X."/>
        </authorList>
    </citation>
    <scope>NUCLEOTIDE SEQUENCE</scope>
    <source>
        <strain evidence="1">BD1B2-1</strain>
    </source>
</reference>
<gene>
    <name evidence="1" type="ORF">QNI22_15440</name>
</gene>
<protein>
    <submittedName>
        <fullName evidence="1">Uncharacterized protein</fullName>
    </submittedName>
</protein>
<keyword evidence="2" id="KW-1185">Reference proteome</keyword>
<dbReference type="EMBL" id="JASJOU010000004">
    <property type="protein sequence ID" value="MDJ1502059.1"/>
    <property type="molecule type" value="Genomic_DNA"/>
</dbReference>
<sequence length="75" mass="8644">MGYIRNDGRNIIIIRRGIRATASRPYIGSDKCLCVVWERPRCFIICDRNSGHTEEISEVWSTAVIDRNYGQNGNR</sequence>